<keyword evidence="1" id="KW-0812">Transmembrane</keyword>
<dbReference type="RefSeq" id="WP_123793045.1">
    <property type="nucleotide sequence ID" value="NZ_RKQK01000003.1"/>
</dbReference>
<evidence type="ECO:0000313" key="3">
    <source>
        <dbReference type="Proteomes" id="UP000269689"/>
    </source>
</evidence>
<sequence length="119" mass="13362">MDFQTAVKTCFQKYATFTGRARRSEFWWFVLAITIASVLISAISDFASIIFSLATIVPSIAVAARRLHDIDKSGWWQLIGFIPVVGWIIVIIWYAKEGSTVANRFGAPEKTVSEFITPE</sequence>
<accession>A0A3N4UXE2</accession>
<keyword evidence="1" id="KW-1133">Transmembrane helix</keyword>
<dbReference type="AlphaFoldDB" id="A0A3N4UXE2"/>
<feature type="transmembrane region" description="Helical" evidence="1">
    <location>
        <begin position="74"/>
        <end position="95"/>
    </location>
</feature>
<comment type="caution">
    <text evidence="2">The sequence shown here is derived from an EMBL/GenBank/DDBJ whole genome shotgun (WGS) entry which is preliminary data.</text>
</comment>
<dbReference type="PANTHER" id="PTHR34980:SF2">
    <property type="entry name" value="INNER MEMBRANE PROTEIN YHAH-RELATED"/>
    <property type="match status" value="1"/>
</dbReference>
<dbReference type="Pfam" id="PF05656">
    <property type="entry name" value="DUF805"/>
    <property type="match status" value="1"/>
</dbReference>
<evidence type="ECO:0000256" key="1">
    <source>
        <dbReference type="SAM" id="Phobius"/>
    </source>
</evidence>
<dbReference type="InterPro" id="IPR008523">
    <property type="entry name" value="DUF805"/>
</dbReference>
<gene>
    <name evidence="2" type="ORF">EDD53_1980</name>
</gene>
<proteinExistence type="predicted"/>
<name>A0A3N4UXE2_9RHOB</name>
<dbReference type="GO" id="GO:0005886">
    <property type="term" value="C:plasma membrane"/>
    <property type="evidence" value="ECO:0007669"/>
    <property type="project" value="TreeGrafter"/>
</dbReference>
<reference evidence="2 3" key="1">
    <citation type="submission" date="2018-11" db="EMBL/GenBank/DDBJ databases">
        <title>Genomic Encyclopedia of Type Strains, Phase IV (KMG-IV): sequencing the most valuable type-strain genomes for metagenomic binning, comparative biology and taxonomic classification.</title>
        <authorList>
            <person name="Goeker M."/>
        </authorList>
    </citation>
    <scope>NUCLEOTIDE SEQUENCE [LARGE SCALE GENOMIC DNA]</scope>
    <source>
        <strain evidence="2 3">DSM 104731</strain>
    </source>
</reference>
<organism evidence="2 3">
    <name type="scientific">Pacificibacter maritimus</name>
    <dbReference type="NCBI Taxonomy" id="762213"/>
    <lineage>
        <taxon>Bacteria</taxon>
        <taxon>Pseudomonadati</taxon>
        <taxon>Pseudomonadota</taxon>
        <taxon>Alphaproteobacteria</taxon>
        <taxon>Rhodobacterales</taxon>
        <taxon>Roseobacteraceae</taxon>
        <taxon>Pacificibacter</taxon>
    </lineage>
</organism>
<dbReference type="Proteomes" id="UP000269689">
    <property type="component" value="Unassembled WGS sequence"/>
</dbReference>
<evidence type="ECO:0000313" key="2">
    <source>
        <dbReference type="EMBL" id="RPE66280.1"/>
    </source>
</evidence>
<protein>
    <submittedName>
        <fullName evidence="2">Uncharacterized membrane protein YhaH (DUF805 family)</fullName>
    </submittedName>
</protein>
<keyword evidence="3" id="KW-1185">Reference proteome</keyword>
<keyword evidence="1" id="KW-0472">Membrane</keyword>
<dbReference type="EMBL" id="RKQK01000003">
    <property type="protein sequence ID" value="RPE66280.1"/>
    <property type="molecule type" value="Genomic_DNA"/>
</dbReference>
<dbReference type="PANTHER" id="PTHR34980">
    <property type="entry name" value="INNER MEMBRANE PROTEIN-RELATED-RELATED"/>
    <property type="match status" value="1"/>
</dbReference>
<feature type="transmembrane region" description="Helical" evidence="1">
    <location>
        <begin position="26"/>
        <end position="43"/>
    </location>
</feature>
<dbReference type="OrthoDB" id="9812349at2"/>